<feature type="domain" description="Flagellar basal body rod protein N-terminal" evidence="8">
    <location>
        <begin position="9"/>
        <end position="37"/>
    </location>
</feature>
<dbReference type="AlphaFoldDB" id="A0A2A4CQF8"/>
<dbReference type="Pfam" id="PF06429">
    <property type="entry name" value="Flg_bbr_C"/>
    <property type="match status" value="1"/>
</dbReference>
<dbReference type="GO" id="GO:0071978">
    <property type="term" value="P:bacterial-type flagellum-dependent swarming motility"/>
    <property type="evidence" value="ECO:0007669"/>
    <property type="project" value="TreeGrafter"/>
</dbReference>
<dbReference type="PANTHER" id="PTHR30435:SF19">
    <property type="entry name" value="FLAGELLAR BASAL-BODY ROD PROTEIN FLGG"/>
    <property type="match status" value="1"/>
</dbReference>
<keyword evidence="10" id="KW-0966">Cell projection</keyword>
<evidence type="ECO:0000256" key="4">
    <source>
        <dbReference type="ARBA" id="ARBA00023143"/>
    </source>
</evidence>
<accession>A0A2A4CQF8</accession>
<feature type="domain" description="Flagellar basal-body/hook protein C-terminal" evidence="9">
    <location>
        <begin position="83"/>
        <end position="127"/>
    </location>
</feature>
<keyword evidence="4 7" id="KW-0975">Bacterial flagellum</keyword>
<dbReference type="InterPro" id="IPR001444">
    <property type="entry name" value="Flag_bb_rod_N"/>
</dbReference>
<reference evidence="10 11" key="1">
    <citation type="submission" date="2017-09" db="EMBL/GenBank/DDBJ databases">
        <title>A multilocus sequence analysis scheme for characterization of bacteria in the genus Thioclava.</title>
        <authorList>
            <person name="Liu Y."/>
            <person name="Shao Z."/>
        </authorList>
    </citation>
    <scope>NUCLEOTIDE SEQUENCE [LARGE SCALE GENOMIC DNA]</scope>
    <source>
        <strain evidence="10 11">CAU 1312</strain>
    </source>
</reference>
<keyword evidence="10" id="KW-0969">Cilium</keyword>
<evidence type="ECO:0000256" key="7">
    <source>
        <dbReference type="PIRNR" id="PIRNR002889"/>
    </source>
</evidence>
<dbReference type="Proteomes" id="UP000243507">
    <property type="component" value="Unassembled WGS sequence"/>
</dbReference>
<dbReference type="NCBIfam" id="NF009275">
    <property type="entry name" value="PRK12632.1"/>
    <property type="match status" value="1"/>
</dbReference>
<comment type="subunit">
    <text evidence="7">The basal body constitutes a major portion of the flagellar organelle and consists of a number of rings mounted on a central rod.</text>
</comment>
<evidence type="ECO:0000259" key="8">
    <source>
        <dbReference type="Pfam" id="PF00460"/>
    </source>
</evidence>
<evidence type="ECO:0000259" key="9">
    <source>
        <dbReference type="Pfam" id="PF06429"/>
    </source>
</evidence>
<comment type="caution">
    <text evidence="10">The sequence shown here is derived from an EMBL/GenBank/DDBJ whole genome shotgun (WGS) entry which is preliminary data.</text>
</comment>
<organism evidence="10 11">
    <name type="scientific">Pseudothioclava arenosa</name>
    <dbReference type="NCBI Taxonomy" id="1795308"/>
    <lineage>
        <taxon>Bacteria</taxon>
        <taxon>Pseudomonadati</taxon>
        <taxon>Pseudomonadota</taxon>
        <taxon>Alphaproteobacteria</taxon>
        <taxon>Rhodobacterales</taxon>
        <taxon>Paracoccaceae</taxon>
        <taxon>Pseudothioclava</taxon>
    </lineage>
</organism>
<evidence type="ECO:0000256" key="6">
    <source>
        <dbReference type="ARBA" id="ARBA00025933"/>
    </source>
</evidence>
<comment type="subunit">
    <text evidence="6">The basal body constitutes a major portion of the flagellar organelle and consists of four rings (L,P,S, and M) mounted on a central rod. The rod consists of about 26 subunits of FlgG in the distal portion, and FlgB, FlgC and FlgF are thought to build up the proximal portion of the rod with about 6 subunits each.</text>
</comment>
<evidence type="ECO:0000313" key="11">
    <source>
        <dbReference type="Proteomes" id="UP000243507"/>
    </source>
</evidence>
<evidence type="ECO:0000313" key="10">
    <source>
        <dbReference type="EMBL" id="PCD76560.1"/>
    </source>
</evidence>
<dbReference type="NCBIfam" id="TIGR01395">
    <property type="entry name" value="FlgC"/>
    <property type="match status" value="1"/>
</dbReference>
<dbReference type="InterPro" id="IPR006300">
    <property type="entry name" value="FlgB"/>
</dbReference>
<comment type="subcellular location">
    <subcellularLocation>
        <location evidence="1 7">Bacterial flagellum basal body</location>
    </subcellularLocation>
</comment>
<keyword evidence="10" id="KW-0282">Flagellum</keyword>
<evidence type="ECO:0000256" key="5">
    <source>
        <dbReference type="ARBA" id="ARBA00024934"/>
    </source>
</evidence>
<proteinExistence type="inferred from homology"/>
<dbReference type="OrthoDB" id="9813951at2"/>
<dbReference type="InterPro" id="IPR006299">
    <property type="entry name" value="FlgC"/>
</dbReference>
<dbReference type="InterPro" id="IPR010930">
    <property type="entry name" value="Flg_bb/hook_C_dom"/>
</dbReference>
<protein>
    <recommendedName>
        <fullName evidence="3 7">Flagellar basal body rod protein FlgB</fullName>
    </recommendedName>
</protein>
<evidence type="ECO:0000256" key="3">
    <source>
        <dbReference type="ARBA" id="ARBA00014376"/>
    </source>
</evidence>
<evidence type="ECO:0000256" key="2">
    <source>
        <dbReference type="ARBA" id="ARBA00009677"/>
    </source>
</evidence>
<dbReference type="PIRSF" id="PIRSF002889">
    <property type="entry name" value="Rod_FlgB"/>
    <property type="match status" value="1"/>
</dbReference>
<dbReference type="RefSeq" id="WP_096433035.1">
    <property type="nucleotide sequence ID" value="NZ_NTJD01000005.1"/>
</dbReference>
<name>A0A2A4CQF8_9RHOB</name>
<comment type="function">
    <text evidence="5 7">Structural component of flagellum, the bacterial motility apparatus. Part of the rod structure of flagellar basal body.</text>
</comment>
<comment type="similarity">
    <text evidence="2 7">Belongs to the flagella basal body rod proteins family.</text>
</comment>
<dbReference type="PANTHER" id="PTHR30435">
    <property type="entry name" value="FLAGELLAR PROTEIN"/>
    <property type="match status" value="1"/>
</dbReference>
<sequence>MNDFTQALSVSASGMKAQSMRLRHVSENIANADTPGYHRKSVSFEAAMSDPDSAGTVQLGDVQLDTRDLARIYDPGHPLADATGYYDGSNVDLVVEIADAREAQRSYEANLRMFDQTRQMSSALLELLRR</sequence>
<keyword evidence="11" id="KW-1185">Reference proteome</keyword>
<dbReference type="EMBL" id="NTJD01000005">
    <property type="protein sequence ID" value="PCD76560.1"/>
    <property type="molecule type" value="Genomic_DNA"/>
</dbReference>
<dbReference type="GO" id="GO:0030694">
    <property type="term" value="C:bacterial-type flagellum basal body, rod"/>
    <property type="evidence" value="ECO:0007669"/>
    <property type="project" value="InterPro"/>
</dbReference>
<gene>
    <name evidence="10" type="ORF">CLN94_08150</name>
</gene>
<dbReference type="Pfam" id="PF00460">
    <property type="entry name" value="Flg_bb_rod"/>
    <property type="match status" value="1"/>
</dbReference>
<evidence type="ECO:0000256" key="1">
    <source>
        <dbReference type="ARBA" id="ARBA00004117"/>
    </source>
</evidence>